<dbReference type="EMBL" id="BAAAHP010000339">
    <property type="protein sequence ID" value="GAA0909167.1"/>
    <property type="molecule type" value="Genomic_DNA"/>
</dbReference>
<evidence type="ECO:0000313" key="6">
    <source>
        <dbReference type="Proteomes" id="UP001499967"/>
    </source>
</evidence>
<dbReference type="InterPro" id="IPR009057">
    <property type="entry name" value="Homeodomain-like_sf"/>
</dbReference>
<dbReference type="Gene3D" id="1.10.357.10">
    <property type="entry name" value="Tetracycline Repressor, domain 2"/>
    <property type="match status" value="1"/>
</dbReference>
<sequence length="210" mass="21935">MATTAQKRTPLPVLGQPPPERADAARNRRAILAAAHAIVAEQGVDALTMDRVAAAAGVGVGTVYRRFGDLGGLAFALLDDGEQEFQQAYLFGPPPLGPGAPAADRIRAFLRATVDRMETAGQLHALADTGTATARYESGAYRTARAHLARLLGEVGRHDAAYCADVLLAPVSASLLVHQRRDLGYSTARIKAGLDGLLDALLASSGCPGR</sequence>
<evidence type="ECO:0000256" key="3">
    <source>
        <dbReference type="SAM" id="MobiDB-lite"/>
    </source>
</evidence>
<comment type="caution">
    <text evidence="5">The sequence shown here is derived from an EMBL/GenBank/DDBJ whole genome shotgun (WGS) entry which is preliminary data.</text>
</comment>
<evidence type="ECO:0000256" key="2">
    <source>
        <dbReference type="PROSITE-ProRule" id="PRU00335"/>
    </source>
</evidence>
<gene>
    <name evidence="5" type="ORF">GCM10009559_78850</name>
</gene>
<organism evidence="5 6">
    <name type="scientific">Pseudonocardia zijingensis</name>
    <dbReference type="NCBI Taxonomy" id="153376"/>
    <lineage>
        <taxon>Bacteria</taxon>
        <taxon>Bacillati</taxon>
        <taxon>Actinomycetota</taxon>
        <taxon>Actinomycetes</taxon>
        <taxon>Pseudonocardiales</taxon>
        <taxon>Pseudonocardiaceae</taxon>
        <taxon>Pseudonocardia</taxon>
    </lineage>
</organism>
<accession>A0ABP3YWN3</accession>
<feature type="domain" description="HTH tetR-type" evidence="4">
    <location>
        <begin position="25"/>
        <end position="85"/>
    </location>
</feature>
<dbReference type="InterPro" id="IPR050109">
    <property type="entry name" value="HTH-type_TetR-like_transc_reg"/>
</dbReference>
<dbReference type="InterPro" id="IPR001647">
    <property type="entry name" value="HTH_TetR"/>
</dbReference>
<dbReference type="PANTHER" id="PTHR30055">
    <property type="entry name" value="HTH-TYPE TRANSCRIPTIONAL REGULATOR RUTR"/>
    <property type="match status" value="1"/>
</dbReference>
<dbReference type="Pfam" id="PF00440">
    <property type="entry name" value="TetR_N"/>
    <property type="match status" value="1"/>
</dbReference>
<evidence type="ECO:0000256" key="1">
    <source>
        <dbReference type="ARBA" id="ARBA00023125"/>
    </source>
</evidence>
<dbReference type="PANTHER" id="PTHR30055:SF209">
    <property type="entry name" value="POSSIBLE TRANSCRIPTIONAL REGULATORY PROTEIN (PROBABLY TETR-FAMILY)"/>
    <property type="match status" value="1"/>
</dbReference>
<dbReference type="RefSeq" id="WP_343947003.1">
    <property type="nucleotide sequence ID" value="NZ_BAAAHP010000339.1"/>
</dbReference>
<protein>
    <submittedName>
        <fullName evidence="5">TetR/AcrR family transcriptional regulator</fullName>
    </submittedName>
</protein>
<dbReference type="PROSITE" id="PS50977">
    <property type="entry name" value="HTH_TETR_2"/>
    <property type="match status" value="1"/>
</dbReference>
<name>A0ABP3YWN3_9PSEU</name>
<evidence type="ECO:0000259" key="4">
    <source>
        <dbReference type="PROSITE" id="PS50977"/>
    </source>
</evidence>
<keyword evidence="6" id="KW-1185">Reference proteome</keyword>
<feature type="region of interest" description="Disordered" evidence="3">
    <location>
        <begin position="1"/>
        <end position="22"/>
    </location>
</feature>
<keyword evidence="1 2" id="KW-0238">DNA-binding</keyword>
<feature type="DNA-binding region" description="H-T-H motif" evidence="2">
    <location>
        <begin position="48"/>
        <end position="67"/>
    </location>
</feature>
<dbReference type="Proteomes" id="UP001499967">
    <property type="component" value="Unassembled WGS sequence"/>
</dbReference>
<proteinExistence type="predicted"/>
<evidence type="ECO:0000313" key="5">
    <source>
        <dbReference type="EMBL" id="GAA0909167.1"/>
    </source>
</evidence>
<reference evidence="6" key="1">
    <citation type="journal article" date="2019" name="Int. J. Syst. Evol. Microbiol.">
        <title>The Global Catalogue of Microorganisms (GCM) 10K type strain sequencing project: providing services to taxonomists for standard genome sequencing and annotation.</title>
        <authorList>
            <consortium name="The Broad Institute Genomics Platform"/>
            <consortium name="The Broad Institute Genome Sequencing Center for Infectious Disease"/>
            <person name="Wu L."/>
            <person name="Ma J."/>
        </authorList>
    </citation>
    <scope>NUCLEOTIDE SEQUENCE [LARGE SCALE GENOMIC DNA]</scope>
    <source>
        <strain evidence="6">JCM 11117</strain>
    </source>
</reference>
<dbReference type="SUPFAM" id="SSF46689">
    <property type="entry name" value="Homeodomain-like"/>
    <property type="match status" value="1"/>
</dbReference>